<dbReference type="EMBL" id="UINC01088397">
    <property type="protein sequence ID" value="SVC38576.1"/>
    <property type="molecule type" value="Genomic_DNA"/>
</dbReference>
<protein>
    <submittedName>
        <fullName evidence="1">Uncharacterized protein</fullName>
    </submittedName>
</protein>
<sequence>GGRSCALLVSRRPEEPWLSTTHQSYRLPPMGQDDRMELACKIQENTGPSELTPGEQADNQLGLPYLEFLDLIQGHPLAMQVALPLLKDVPASVLLSEVRTRVEELGTSSMEPGRDPFLTAVMDHSFSRMPRRSRTHLPFLSMFQQRVMLDILTHITQERPYRTVMGEELGWGACRTLLRSAREAGFIETVTPSVYQIHPTLPWFYGRQINQQLSPAAVRQLEQEFVRVYADTADYFMETLYENQDSGTTAVLLEEGNLTQALGLALEDQQWDTAQILVQPLAQVYRMQKRFPELRRLRRQLLQDIVPDGGGAAEAEPKGAIELWLYLMGTEASEATEQLNLEYAQDLNQQLMAYLESQPEKESDPRTAAVYHQMGVLEQHRLRLDAAEEWFQKSLA</sequence>
<gene>
    <name evidence="1" type="ORF">METZ01_LOCUS291430</name>
</gene>
<evidence type="ECO:0000313" key="1">
    <source>
        <dbReference type="EMBL" id="SVC38576.1"/>
    </source>
</evidence>
<accession>A0A382LPU0</accession>
<feature type="non-terminal residue" evidence="1">
    <location>
        <position position="396"/>
    </location>
</feature>
<name>A0A382LPU0_9ZZZZ</name>
<reference evidence="1" key="1">
    <citation type="submission" date="2018-05" db="EMBL/GenBank/DDBJ databases">
        <authorList>
            <person name="Lanie J.A."/>
            <person name="Ng W.-L."/>
            <person name="Kazmierczak K.M."/>
            <person name="Andrzejewski T.M."/>
            <person name="Davidsen T.M."/>
            <person name="Wayne K.J."/>
            <person name="Tettelin H."/>
            <person name="Glass J.I."/>
            <person name="Rusch D."/>
            <person name="Podicherti R."/>
            <person name="Tsui H.-C.T."/>
            <person name="Winkler M.E."/>
        </authorList>
    </citation>
    <scope>NUCLEOTIDE SEQUENCE</scope>
</reference>
<feature type="non-terminal residue" evidence="1">
    <location>
        <position position="1"/>
    </location>
</feature>
<proteinExistence type="predicted"/>
<organism evidence="1">
    <name type="scientific">marine metagenome</name>
    <dbReference type="NCBI Taxonomy" id="408172"/>
    <lineage>
        <taxon>unclassified sequences</taxon>
        <taxon>metagenomes</taxon>
        <taxon>ecological metagenomes</taxon>
    </lineage>
</organism>
<dbReference type="AlphaFoldDB" id="A0A382LPU0"/>